<proteinExistence type="predicted"/>
<dbReference type="EMBL" id="BAAAPC010000009">
    <property type="protein sequence ID" value="GAA1997291.1"/>
    <property type="molecule type" value="Genomic_DNA"/>
</dbReference>
<accession>A0ABP5EJG5</accession>
<evidence type="ECO:0000313" key="1">
    <source>
        <dbReference type="EMBL" id="GAA1997291.1"/>
    </source>
</evidence>
<protein>
    <submittedName>
        <fullName evidence="1">Uncharacterized protein</fullName>
    </submittedName>
</protein>
<sequence length="63" mass="7169">MQRVRLDTAHGHILLSDPATRGEGSALLSKAETTAARYGLHHQVRSIEAVRYSDHRFNEEQQR</sequence>
<dbReference type="Proteomes" id="UP001501585">
    <property type="component" value="Unassembled WGS sequence"/>
</dbReference>
<comment type="caution">
    <text evidence="1">The sequence shown here is derived from an EMBL/GenBank/DDBJ whole genome shotgun (WGS) entry which is preliminary data.</text>
</comment>
<keyword evidence="2" id="KW-1185">Reference proteome</keyword>
<name>A0ABP5EJG5_9ACTN</name>
<evidence type="ECO:0000313" key="2">
    <source>
        <dbReference type="Proteomes" id="UP001501585"/>
    </source>
</evidence>
<organism evidence="1 2">
    <name type="scientific">Nocardiopsis rhodophaea</name>
    <dbReference type="NCBI Taxonomy" id="280238"/>
    <lineage>
        <taxon>Bacteria</taxon>
        <taxon>Bacillati</taxon>
        <taxon>Actinomycetota</taxon>
        <taxon>Actinomycetes</taxon>
        <taxon>Streptosporangiales</taxon>
        <taxon>Nocardiopsidaceae</taxon>
        <taxon>Nocardiopsis</taxon>
    </lineage>
</organism>
<reference evidence="2" key="1">
    <citation type="journal article" date="2019" name="Int. J. Syst. Evol. Microbiol.">
        <title>The Global Catalogue of Microorganisms (GCM) 10K type strain sequencing project: providing services to taxonomists for standard genome sequencing and annotation.</title>
        <authorList>
            <consortium name="The Broad Institute Genomics Platform"/>
            <consortium name="The Broad Institute Genome Sequencing Center for Infectious Disease"/>
            <person name="Wu L."/>
            <person name="Ma J."/>
        </authorList>
    </citation>
    <scope>NUCLEOTIDE SEQUENCE [LARGE SCALE GENOMIC DNA]</scope>
    <source>
        <strain evidence="2">JCM 15313</strain>
    </source>
</reference>
<gene>
    <name evidence="1" type="ORF">GCM10009799_25400</name>
</gene>